<protein>
    <submittedName>
        <fullName evidence="1">Intron-binding protein aquarius</fullName>
    </submittedName>
</protein>
<proteinExistence type="predicted"/>
<accession>A0A0L7L305</accession>
<organism evidence="1 2">
    <name type="scientific">Operophtera brumata</name>
    <name type="common">Winter moth</name>
    <name type="synonym">Phalaena brumata</name>
    <dbReference type="NCBI Taxonomy" id="104452"/>
    <lineage>
        <taxon>Eukaryota</taxon>
        <taxon>Metazoa</taxon>
        <taxon>Ecdysozoa</taxon>
        <taxon>Arthropoda</taxon>
        <taxon>Hexapoda</taxon>
        <taxon>Insecta</taxon>
        <taxon>Pterygota</taxon>
        <taxon>Neoptera</taxon>
        <taxon>Endopterygota</taxon>
        <taxon>Lepidoptera</taxon>
        <taxon>Glossata</taxon>
        <taxon>Ditrysia</taxon>
        <taxon>Geometroidea</taxon>
        <taxon>Geometridae</taxon>
        <taxon>Larentiinae</taxon>
        <taxon>Operophtera</taxon>
    </lineage>
</organism>
<dbReference type="EMBL" id="JTDY01003261">
    <property type="protein sequence ID" value="KOB69857.1"/>
    <property type="molecule type" value="Genomic_DNA"/>
</dbReference>
<keyword evidence="2" id="KW-1185">Reference proteome</keyword>
<comment type="caution">
    <text evidence="1">The sequence shown here is derived from an EMBL/GenBank/DDBJ whole genome shotgun (WGS) entry which is preliminary data.</text>
</comment>
<gene>
    <name evidence="1" type="ORF">OBRU01_16258</name>
</gene>
<dbReference type="AlphaFoldDB" id="A0A0L7L305"/>
<evidence type="ECO:0000313" key="2">
    <source>
        <dbReference type="Proteomes" id="UP000037510"/>
    </source>
</evidence>
<reference evidence="1 2" key="1">
    <citation type="journal article" date="2015" name="Genome Biol. Evol.">
        <title>The genome of winter moth (Operophtera brumata) provides a genomic perspective on sexual dimorphism and phenology.</title>
        <authorList>
            <person name="Derks M.F."/>
            <person name="Smit S."/>
            <person name="Salis L."/>
            <person name="Schijlen E."/>
            <person name="Bossers A."/>
            <person name="Mateman C."/>
            <person name="Pijl A.S."/>
            <person name="de Ridder D."/>
            <person name="Groenen M.A."/>
            <person name="Visser M.E."/>
            <person name="Megens H.J."/>
        </authorList>
    </citation>
    <scope>NUCLEOTIDE SEQUENCE [LARGE SCALE GENOMIC DNA]</scope>
    <source>
        <strain evidence="1">WM2013NL</strain>
        <tissue evidence="1">Head and thorax</tissue>
    </source>
</reference>
<evidence type="ECO:0000313" key="1">
    <source>
        <dbReference type="EMBL" id="KOB69857.1"/>
    </source>
</evidence>
<dbReference type="Proteomes" id="UP000037510">
    <property type="component" value="Unassembled WGS sequence"/>
</dbReference>
<name>A0A0L7L305_OPEBR</name>
<sequence>MEVQLCRDQVKRLVSLSMWISLQEEPRADRSTAVPEPLLRQYGGAAMQGPGEAACIAQHVDQLARRSVVDSRTESRPVYCCS</sequence>